<evidence type="ECO:0000313" key="3">
    <source>
        <dbReference type="EMBL" id="PLW51864.1"/>
    </source>
</evidence>
<feature type="transmembrane region" description="Helical" evidence="2">
    <location>
        <begin position="20"/>
        <end position="41"/>
    </location>
</feature>
<dbReference type="EMBL" id="PGCI01000003">
    <property type="protein sequence ID" value="PLW51864.1"/>
    <property type="molecule type" value="Genomic_DNA"/>
</dbReference>
<feature type="transmembrane region" description="Helical" evidence="2">
    <location>
        <begin position="107"/>
        <end position="128"/>
    </location>
</feature>
<evidence type="ECO:0000313" key="4">
    <source>
        <dbReference type="Proteomes" id="UP000235392"/>
    </source>
</evidence>
<protein>
    <submittedName>
        <fullName evidence="3">Uncharacterized protein</fullName>
    </submittedName>
</protein>
<keyword evidence="2" id="KW-1133">Transmembrane helix</keyword>
<feature type="compositionally biased region" description="Low complexity" evidence="1">
    <location>
        <begin position="546"/>
        <end position="560"/>
    </location>
</feature>
<feature type="compositionally biased region" description="Low complexity" evidence="1">
    <location>
        <begin position="510"/>
        <end position="519"/>
    </location>
</feature>
<feature type="transmembrane region" description="Helical" evidence="2">
    <location>
        <begin position="140"/>
        <end position="161"/>
    </location>
</feature>
<name>A0A2N5VPE9_9BASI</name>
<sequence length="671" mass="75258">MASNPLLEYQPAYTYSMPTQLLIHGVVLTLLTVLLLHLLFTAKYHYPLAPCNFLLLLAAVILTQLATLILVILTNLHLFNRSRYWPFMFDYIEVTMPLPDWNLVPLAGWYIMQGAVTFLAHATHIQFLTLLFPSSLERRLILAFLAPLCVFASVLFFTHFLPNPNYQDLGDAIRNTATSTLSLLYTFGLLIWGYVVNRKRAWEHEGGTFGFGVMSISLALVGTAANFIEVREDRLKWLPWLVNTVLLWQSWAGFWWWVGAGMWSGEVKDIERREAKKRRREEKRQRKRSKMFTLISHISQSSSSRGELQSASNSNNSVVLLHHDPCTHSPHLASSRSPSSSRIASAIPSRTSTVLRRLPISRCEEDAASQIELDVLSPPLHANQEMNHAAMGLPSHTTETSSSTNDQQGSRLFSFLHKKPMFLRHWLGTLSEAHNEAAKQQARTAGAEQAKRFGIRAMTQRVIMEGNNQRRRTAPHDQPPGRSSPRTITTTNVTPAPSSLRNRPRPPPSRRAVVPPSDSDNWVSYDDDNDDDDDEEEEEERVPTTGSSGNSHPHPSPHAGIGPMSARLHHSRPAGLLVQQQHPDRYTRLPKVSPRLPTPLDIGLRREPPASSSSSFNPFATPVPVPASSSSPSSESRPHPPLPSSAPDNAPLRSWRRPLVKVRLKDVTSYD</sequence>
<feature type="compositionally biased region" description="Polar residues" evidence="1">
    <location>
        <begin position="484"/>
        <end position="494"/>
    </location>
</feature>
<feature type="transmembrane region" description="Helical" evidence="2">
    <location>
        <begin position="53"/>
        <end position="79"/>
    </location>
</feature>
<organism evidence="3 4">
    <name type="scientific">Puccinia coronata f. sp. avenae</name>
    <dbReference type="NCBI Taxonomy" id="200324"/>
    <lineage>
        <taxon>Eukaryota</taxon>
        <taxon>Fungi</taxon>
        <taxon>Dikarya</taxon>
        <taxon>Basidiomycota</taxon>
        <taxon>Pucciniomycotina</taxon>
        <taxon>Pucciniomycetes</taxon>
        <taxon>Pucciniales</taxon>
        <taxon>Pucciniaceae</taxon>
        <taxon>Puccinia</taxon>
    </lineage>
</organism>
<keyword evidence="2" id="KW-0812">Transmembrane</keyword>
<evidence type="ECO:0000256" key="1">
    <source>
        <dbReference type="SAM" id="MobiDB-lite"/>
    </source>
</evidence>
<feature type="transmembrane region" description="Helical" evidence="2">
    <location>
        <begin position="173"/>
        <end position="196"/>
    </location>
</feature>
<accession>A0A2N5VPE9</accession>
<keyword evidence="2" id="KW-0472">Membrane</keyword>
<feature type="compositionally biased region" description="Acidic residues" evidence="1">
    <location>
        <begin position="525"/>
        <end position="540"/>
    </location>
</feature>
<proteinExistence type="predicted"/>
<feature type="compositionally biased region" description="Low complexity" evidence="1">
    <location>
        <begin position="333"/>
        <end position="348"/>
    </location>
</feature>
<feature type="transmembrane region" description="Helical" evidence="2">
    <location>
        <begin position="208"/>
        <end position="228"/>
    </location>
</feature>
<dbReference type="AlphaFoldDB" id="A0A2N5VPE9"/>
<gene>
    <name evidence="3" type="ORF">PCASD_00903</name>
</gene>
<evidence type="ECO:0000256" key="2">
    <source>
        <dbReference type="SAM" id="Phobius"/>
    </source>
</evidence>
<reference evidence="3 4" key="1">
    <citation type="submission" date="2017-11" db="EMBL/GenBank/DDBJ databases">
        <title>De novo assembly and phasing of dikaryotic genomes from two isolates of Puccinia coronata f. sp. avenae, the causal agent of oat crown rust.</title>
        <authorList>
            <person name="Miller M.E."/>
            <person name="Zhang Y."/>
            <person name="Omidvar V."/>
            <person name="Sperschneider J."/>
            <person name="Schwessinger B."/>
            <person name="Raley C."/>
            <person name="Palmer J.M."/>
            <person name="Garnica D."/>
            <person name="Upadhyaya N."/>
            <person name="Rathjen J."/>
            <person name="Taylor J.M."/>
            <person name="Park R.F."/>
            <person name="Dodds P.N."/>
            <person name="Hirsch C.D."/>
            <person name="Kianian S.F."/>
            <person name="Figueroa M."/>
        </authorList>
    </citation>
    <scope>NUCLEOTIDE SEQUENCE [LARGE SCALE GENOMIC DNA]</scope>
    <source>
        <strain evidence="3">12SD80</strain>
    </source>
</reference>
<feature type="compositionally biased region" description="Low complexity" evidence="1">
    <location>
        <begin position="611"/>
        <end position="635"/>
    </location>
</feature>
<dbReference type="Proteomes" id="UP000235392">
    <property type="component" value="Unassembled WGS sequence"/>
</dbReference>
<feature type="region of interest" description="Disordered" evidence="1">
    <location>
        <begin position="465"/>
        <end position="658"/>
    </location>
</feature>
<feature type="region of interest" description="Disordered" evidence="1">
    <location>
        <begin position="329"/>
        <end position="348"/>
    </location>
</feature>
<comment type="caution">
    <text evidence="3">The sequence shown here is derived from an EMBL/GenBank/DDBJ whole genome shotgun (WGS) entry which is preliminary data.</text>
</comment>